<protein>
    <submittedName>
        <fullName evidence="4">Uncharacterized protein</fullName>
    </submittedName>
</protein>
<dbReference type="InterPro" id="IPR055528">
    <property type="entry name" value="DUF7102"/>
</dbReference>
<feature type="compositionally biased region" description="Basic and acidic residues" evidence="1">
    <location>
        <begin position="532"/>
        <end position="542"/>
    </location>
</feature>
<comment type="caution">
    <text evidence="4">The sequence shown here is derived from an EMBL/GenBank/DDBJ whole genome shotgun (WGS) entry which is preliminary data.</text>
</comment>
<evidence type="ECO:0000256" key="1">
    <source>
        <dbReference type="SAM" id="MobiDB-lite"/>
    </source>
</evidence>
<dbReference type="GeneID" id="98125679"/>
<gene>
    <name evidence="4" type="ORF">VTJ83DRAFT_4535</name>
</gene>
<dbReference type="InterPro" id="IPR057559">
    <property type="entry name" value="SAM_6"/>
</dbReference>
<reference evidence="4 5" key="1">
    <citation type="journal article" date="2024" name="Commun. Biol.">
        <title>Comparative genomic analysis of thermophilic fungi reveals convergent evolutionary adaptations and gene losses.</title>
        <authorList>
            <person name="Steindorff A.S."/>
            <person name="Aguilar-Pontes M.V."/>
            <person name="Robinson A.J."/>
            <person name="Andreopoulos B."/>
            <person name="LaButti K."/>
            <person name="Kuo A."/>
            <person name="Mondo S."/>
            <person name="Riley R."/>
            <person name="Otillar R."/>
            <person name="Haridas S."/>
            <person name="Lipzen A."/>
            <person name="Grimwood J."/>
            <person name="Schmutz J."/>
            <person name="Clum A."/>
            <person name="Reid I.D."/>
            <person name="Moisan M.C."/>
            <person name="Butler G."/>
            <person name="Nguyen T.T.M."/>
            <person name="Dewar K."/>
            <person name="Conant G."/>
            <person name="Drula E."/>
            <person name="Henrissat B."/>
            <person name="Hansel C."/>
            <person name="Singer S."/>
            <person name="Hutchinson M.I."/>
            <person name="de Vries R.P."/>
            <person name="Natvig D.O."/>
            <person name="Powell A.J."/>
            <person name="Tsang A."/>
            <person name="Grigoriev I.V."/>
        </authorList>
    </citation>
    <scope>NUCLEOTIDE SEQUENCE [LARGE SCALE GENOMIC DNA]</scope>
    <source>
        <strain evidence="4 5">ATCC 22073</strain>
    </source>
</reference>
<accession>A0ABR4DA88</accession>
<feature type="domain" description="DUF7102" evidence="2">
    <location>
        <begin position="675"/>
        <end position="850"/>
    </location>
</feature>
<sequence>MEGEMELDPEAPLLLSDVSSSLIPVEDAVHYALRNELTVDSLQLGRQALVVHHQAIASTLDSLSPDELMKGAGLHECLFRPIIPAAEPWPMPASALKFLHQVCTRSTKAEVADLTLRQCFATTATGMEALRSTKMELPALRSDHDADCRALQRRVEALRKVSLPDHRLPLHPVHAESGEGLEFPQSMLQKDADQMRAIERERLEVDKDAMFPMREPMENPFAPEPDACEVPEPSEPSSRLGEDIEAAEDRVLAPDRQFWADVMETDQPPERHSDMDVSEMFRAGDFRVTMETSSPPHVPRNIKLDTPLLPCGDEENGVEVVRVLDPGDLVQAKRLVMSSDASSGSDGPTGQLVALFKTSETAVMRQAEQEKLEPLDATARVTVPILDFSVSVPEWEQRICDPEAMFRRIQQHLDVSWQGSKWPHNRAAEQNMVWVPLAHMGEKRPAWETIEAEPALLESFLRGPRDDEILTSADYVYKKPGPAILRVDDEDDDEGSLTGPSFDEPSSGSNTASSGQPSGSTGSLSEQLQSSPDHRSKPRIPEPADLTTLVARRKRQIDEMVGRGPSNKGQVGAAASSGNALAEGYIDAALIPSTNVLRGYMTEFTDFAPLVENFVEMNFPKKPKLTHSSYFNPRGDAGPWPALSKAEMAAKLMPPPPKPVLALAPEIMPSEIPPRIVISTTVSNIITQHLKKFLPGIVLLTRDYNRHRPPGWQPGTSPPNLDEADIVISPSTGLLLTTMIHLRQRALPKQRAASGEGPGSNTDDSLPTFHRIVCNVAARHERLIVLVSEGSKHSETVSPLSQSDVRALAELQGLAAGLRVAVRTDVQVVYVGGGAETLARWAAFYTCLHQHRWTEEGEDGGMGVGDMLLPLETTWEVFLRRAGMNAYAAQAVLGRLKVPDGRPAVGGRDGRAFGLPLFVAMSREERVEMFEDMLGGRRVLERVSDVLDQRWGQSQQINKLGMARGW</sequence>
<organism evidence="4 5">
    <name type="scientific">Remersonia thermophila</name>
    <dbReference type="NCBI Taxonomy" id="72144"/>
    <lineage>
        <taxon>Eukaryota</taxon>
        <taxon>Fungi</taxon>
        <taxon>Dikarya</taxon>
        <taxon>Ascomycota</taxon>
        <taxon>Pezizomycotina</taxon>
        <taxon>Sordariomycetes</taxon>
        <taxon>Sordariomycetidae</taxon>
        <taxon>Sordariales</taxon>
        <taxon>Sordariales incertae sedis</taxon>
        <taxon>Remersonia</taxon>
    </lineage>
</organism>
<name>A0ABR4DA88_9PEZI</name>
<feature type="domain" description="SAM-like" evidence="3">
    <location>
        <begin position="872"/>
        <end position="947"/>
    </location>
</feature>
<proteinExistence type="predicted"/>
<dbReference type="Pfam" id="PF23395">
    <property type="entry name" value="SAM_6"/>
    <property type="match status" value="1"/>
</dbReference>
<evidence type="ECO:0000259" key="2">
    <source>
        <dbReference type="Pfam" id="PF23394"/>
    </source>
</evidence>
<evidence type="ECO:0000313" key="4">
    <source>
        <dbReference type="EMBL" id="KAL2267258.1"/>
    </source>
</evidence>
<dbReference type="Proteomes" id="UP001600064">
    <property type="component" value="Unassembled WGS sequence"/>
</dbReference>
<keyword evidence="5" id="KW-1185">Reference proteome</keyword>
<dbReference type="EMBL" id="JAZGUE010000004">
    <property type="protein sequence ID" value="KAL2267258.1"/>
    <property type="molecule type" value="Genomic_DNA"/>
</dbReference>
<feature type="compositionally biased region" description="Polar residues" evidence="1">
    <location>
        <begin position="504"/>
        <end position="531"/>
    </location>
</feature>
<evidence type="ECO:0000313" key="5">
    <source>
        <dbReference type="Proteomes" id="UP001600064"/>
    </source>
</evidence>
<feature type="region of interest" description="Disordered" evidence="1">
    <location>
        <begin position="483"/>
        <end position="549"/>
    </location>
</feature>
<dbReference type="Pfam" id="PF23394">
    <property type="entry name" value="DUF7102"/>
    <property type="match status" value="1"/>
</dbReference>
<evidence type="ECO:0000259" key="3">
    <source>
        <dbReference type="Pfam" id="PF23395"/>
    </source>
</evidence>
<dbReference type="RefSeq" id="XP_070865985.1">
    <property type="nucleotide sequence ID" value="XM_071011035.1"/>
</dbReference>